<protein>
    <recommendedName>
        <fullName evidence="3">DUF4160 domain-containing protein</fullName>
    </recommendedName>
</protein>
<comment type="caution">
    <text evidence="1">The sequence shown here is derived from an EMBL/GenBank/DDBJ whole genome shotgun (WGS) entry which is preliminary data.</text>
</comment>
<accession>S2KSV5</accession>
<dbReference type="Pfam" id="PF13711">
    <property type="entry name" value="DUF4160"/>
    <property type="match status" value="1"/>
</dbReference>
<organism evidence="1 2">
    <name type="scientific">Bilophila wadsworthia (strain 3_1_6)</name>
    <dbReference type="NCBI Taxonomy" id="563192"/>
    <lineage>
        <taxon>Bacteria</taxon>
        <taxon>Pseudomonadati</taxon>
        <taxon>Thermodesulfobacteriota</taxon>
        <taxon>Desulfovibrionia</taxon>
        <taxon>Desulfovibrionales</taxon>
        <taxon>Desulfovibrionaceae</taxon>
        <taxon>Bilophila</taxon>
    </lineage>
</organism>
<proteinExistence type="predicted"/>
<dbReference type="Proteomes" id="UP000006034">
    <property type="component" value="Unassembled WGS sequence"/>
</dbReference>
<evidence type="ECO:0008006" key="3">
    <source>
        <dbReference type="Google" id="ProtNLM"/>
    </source>
</evidence>
<dbReference type="HOGENOM" id="CLU_162083_2_0_7"/>
<keyword evidence="2" id="KW-1185">Reference proteome</keyword>
<name>S2KSV5_BILW3</name>
<evidence type="ECO:0000313" key="2">
    <source>
        <dbReference type="Proteomes" id="UP000006034"/>
    </source>
</evidence>
<dbReference type="STRING" id="563192.HMPREF0179_05090"/>
<dbReference type="InterPro" id="IPR025427">
    <property type="entry name" value="DUF4160"/>
</dbReference>
<evidence type="ECO:0000313" key="1">
    <source>
        <dbReference type="EMBL" id="EPC05805.1"/>
    </source>
</evidence>
<gene>
    <name evidence="1" type="ORF">HMPREF0179_05090</name>
</gene>
<dbReference type="AlphaFoldDB" id="S2KSV5"/>
<sequence>MPAIARCYGIIIKMYFLAGEHNPPHFHAIYGEYVGVIDLI</sequence>
<reference evidence="1 2" key="1">
    <citation type="submission" date="2010-10" db="EMBL/GenBank/DDBJ databases">
        <authorList>
            <consortium name="The Broad Institute Genome Sequencing Platform"/>
            <person name="Ward D."/>
            <person name="Earl A."/>
            <person name="Feldgarden M."/>
            <person name="Young S.K."/>
            <person name="Gargeya S."/>
            <person name="Zeng Q."/>
            <person name="Alvarado L."/>
            <person name="Berlin A."/>
            <person name="Bochicchio J."/>
            <person name="Chapman S.B."/>
            <person name="Chen Z."/>
            <person name="Freedman E."/>
            <person name="Gellesch M."/>
            <person name="Goldberg J."/>
            <person name="Griggs A."/>
            <person name="Gujja S."/>
            <person name="Heilman E."/>
            <person name="Heiman D."/>
            <person name="Howarth C."/>
            <person name="Mehta T."/>
            <person name="Neiman D."/>
            <person name="Pearson M."/>
            <person name="Roberts A."/>
            <person name="Saif S."/>
            <person name="Shea T."/>
            <person name="Shenoy N."/>
            <person name="Sisk P."/>
            <person name="Stolte C."/>
            <person name="Sykes S."/>
            <person name="White J."/>
            <person name="Yandava C."/>
            <person name="Allen-Vercoe E."/>
            <person name="Sibley C."/>
            <person name="Ambrose C.E."/>
            <person name="Strauss J."/>
            <person name="Daigneault M."/>
            <person name="Haas B."/>
            <person name="Nusbaum C."/>
            <person name="Birren B."/>
        </authorList>
    </citation>
    <scope>NUCLEOTIDE SEQUENCE [LARGE SCALE GENOMIC DNA]</scope>
    <source>
        <strain evidence="1 2">3_1_6</strain>
    </source>
</reference>
<reference evidence="1 2" key="2">
    <citation type="submission" date="2013-04" db="EMBL/GenBank/DDBJ databases">
        <title>The Genome Sequence of Bilophila wadsworthia 3_1_6.</title>
        <authorList>
            <consortium name="The Broad Institute Genomics Platform"/>
            <person name="Earl A."/>
            <person name="Ward D."/>
            <person name="Feldgarden M."/>
            <person name="Gevers D."/>
            <person name="Sibley C."/>
            <person name="Strauss J."/>
            <person name="Allen-Vercoe E."/>
            <person name="Walker B."/>
            <person name="Young S."/>
            <person name="Zeng Q."/>
            <person name="Gargeya S."/>
            <person name="Fitzgerald M."/>
            <person name="Haas B."/>
            <person name="Abouelleil A."/>
            <person name="Allen A.W."/>
            <person name="Alvarado L."/>
            <person name="Arachchi H.M."/>
            <person name="Berlin A.M."/>
            <person name="Chapman S.B."/>
            <person name="Gainer-Dewar J."/>
            <person name="Goldberg J."/>
            <person name="Griggs A."/>
            <person name="Gujja S."/>
            <person name="Hansen M."/>
            <person name="Howarth C."/>
            <person name="Imamovic A."/>
            <person name="Ireland A."/>
            <person name="Larimer J."/>
            <person name="McCowan C."/>
            <person name="Murphy C."/>
            <person name="Pearson M."/>
            <person name="Poon T.W."/>
            <person name="Priest M."/>
            <person name="Roberts A."/>
            <person name="Saif S."/>
            <person name="Shea T."/>
            <person name="Sisk P."/>
            <person name="Sykes S."/>
            <person name="Wortman J."/>
            <person name="Nusbaum C."/>
            <person name="Birren B."/>
        </authorList>
    </citation>
    <scope>NUCLEOTIDE SEQUENCE [LARGE SCALE GENOMIC DNA]</scope>
    <source>
        <strain evidence="1 2">3_1_6</strain>
    </source>
</reference>
<dbReference type="EMBL" id="ADCP02000001">
    <property type="protein sequence ID" value="EPC05805.1"/>
    <property type="molecule type" value="Genomic_DNA"/>
</dbReference>